<dbReference type="PANTHER" id="PTHR43791:SF85">
    <property type="entry name" value="TRANSPORTER, PUTATIVE (AFU_ORTHOLOGUE AFUA_6G00710)-RELATED"/>
    <property type="match status" value="1"/>
</dbReference>
<dbReference type="AlphaFoldDB" id="A0A438N5L7"/>
<feature type="transmembrane region" description="Helical" evidence="6">
    <location>
        <begin position="154"/>
        <end position="173"/>
    </location>
</feature>
<evidence type="ECO:0000256" key="3">
    <source>
        <dbReference type="ARBA" id="ARBA00022692"/>
    </source>
</evidence>
<comment type="caution">
    <text evidence="8">The sequence shown here is derived from an EMBL/GenBank/DDBJ whole genome shotgun (WGS) entry which is preliminary data.</text>
</comment>
<dbReference type="InterPro" id="IPR020846">
    <property type="entry name" value="MFS_dom"/>
</dbReference>
<feature type="transmembrane region" description="Helical" evidence="6">
    <location>
        <begin position="352"/>
        <end position="371"/>
    </location>
</feature>
<evidence type="ECO:0000256" key="1">
    <source>
        <dbReference type="ARBA" id="ARBA00004141"/>
    </source>
</evidence>
<reference evidence="8 9" key="1">
    <citation type="submission" date="2017-03" db="EMBL/GenBank/DDBJ databases">
        <title>Genomes of endolithic fungi from Antarctica.</title>
        <authorList>
            <person name="Coleine C."/>
            <person name="Masonjones S."/>
            <person name="Stajich J.E."/>
        </authorList>
    </citation>
    <scope>NUCLEOTIDE SEQUENCE [LARGE SCALE GENOMIC DNA]</scope>
    <source>
        <strain evidence="8 9">CCFEE 6314</strain>
    </source>
</reference>
<dbReference type="OrthoDB" id="9971669at2759"/>
<evidence type="ECO:0000256" key="2">
    <source>
        <dbReference type="ARBA" id="ARBA00022448"/>
    </source>
</evidence>
<dbReference type="PANTHER" id="PTHR43791">
    <property type="entry name" value="PERMEASE-RELATED"/>
    <property type="match status" value="1"/>
</dbReference>
<sequence length="508" mass="56754">MASSGALDKSDLNEVEIADKEHSDNASPSNEEIYLSELGEQELAAFDRKMLLKLDLVLVPLMAMLYLLAWLDRANIGNARVAGLQADLGITDHQYQTAITVTYVPYIVAELPSNLLLKKIGPRILLPFLCVTWGIVTTLQSQVHNYAGLLACRFFLGLMEGGLFPGIVLYLSVFYRRHELQVRIALFFSAAALSGAFSGLLAAAIQQMEGIGGLRGWQWIFCLEGLFTVVFGVFAFFVLPNNPTQVKTFTPEQAAHCIERLKQDVDFTEEERTSLTAILSVFKSPHLWLHCLQLFCSGACLFGLAYFTPSIVQSLGSYSRTHVQLLTVPPFVAAFIVTMISSYLADYYRHRGIAALATTLLALIGIIMFYVGRTTAVRYTSLFFLITGVYATAPSLISWVPNNSAAHVRRATAIAMAFIWTNTGGIVSTWIFPRKDAPYYTFAAEFILALILISMALMVALILLLWRYNKQKDDPIWRENILRDVRDLSPAKQLEKLGDHHPDFKYTY</sequence>
<feature type="domain" description="Major facilitator superfamily (MFS) profile" evidence="7">
    <location>
        <begin position="58"/>
        <end position="472"/>
    </location>
</feature>
<proteinExistence type="predicted"/>
<dbReference type="EMBL" id="NAJM01000020">
    <property type="protein sequence ID" value="RVX70964.1"/>
    <property type="molecule type" value="Genomic_DNA"/>
</dbReference>
<dbReference type="PROSITE" id="PS50850">
    <property type="entry name" value="MFS"/>
    <property type="match status" value="1"/>
</dbReference>
<evidence type="ECO:0000256" key="4">
    <source>
        <dbReference type="ARBA" id="ARBA00022989"/>
    </source>
</evidence>
<feature type="transmembrane region" description="Helical" evidence="6">
    <location>
        <begin position="439"/>
        <end position="466"/>
    </location>
</feature>
<dbReference type="Pfam" id="PF07690">
    <property type="entry name" value="MFS_1"/>
    <property type="match status" value="1"/>
</dbReference>
<feature type="transmembrane region" description="Helical" evidence="6">
    <location>
        <begin position="412"/>
        <end position="433"/>
    </location>
</feature>
<feature type="transmembrane region" description="Helical" evidence="6">
    <location>
        <begin position="377"/>
        <end position="400"/>
    </location>
</feature>
<accession>A0A438N5L7</accession>
<evidence type="ECO:0000259" key="7">
    <source>
        <dbReference type="PROSITE" id="PS50850"/>
    </source>
</evidence>
<evidence type="ECO:0000313" key="9">
    <source>
        <dbReference type="Proteomes" id="UP000288859"/>
    </source>
</evidence>
<dbReference type="FunFam" id="1.20.1250.20:FF:000013">
    <property type="entry name" value="MFS general substrate transporter"/>
    <property type="match status" value="1"/>
</dbReference>
<evidence type="ECO:0000313" key="8">
    <source>
        <dbReference type="EMBL" id="RVX70964.1"/>
    </source>
</evidence>
<keyword evidence="3 6" id="KW-0812">Transmembrane</keyword>
<evidence type="ECO:0000256" key="5">
    <source>
        <dbReference type="ARBA" id="ARBA00023136"/>
    </source>
</evidence>
<dbReference type="InterPro" id="IPR036259">
    <property type="entry name" value="MFS_trans_sf"/>
</dbReference>
<dbReference type="VEuPathDB" id="FungiDB:PV10_07790"/>
<organism evidence="8 9">
    <name type="scientific">Exophiala mesophila</name>
    <name type="common">Black yeast-like fungus</name>
    <dbReference type="NCBI Taxonomy" id="212818"/>
    <lineage>
        <taxon>Eukaryota</taxon>
        <taxon>Fungi</taxon>
        <taxon>Dikarya</taxon>
        <taxon>Ascomycota</taxon>
        <taxon>Pezizomycotina</taxon>
        <taxon>Eurotiomycetes</taxon>
        <taxon>Chaetothyriomycetidae</taxon>
        <taxon>Chaetothyriales</taxon>
        <taxon>Herpotrichiellaceae</taxon>
        <taxon>Exophiala</taxon>
    </lineage>
</organism>
<evidence type="ECO:0000256" key="6">
    <source>
        <dbReference type="SAM" id="Phobius"/>
    </source>
</evidence>
<dbReference type="Gene3D" id="1.20.1250.20">
    <property type="entry name" value="MFS general substrate transporter like domains"/>
    <property type="match status" value="2"/>
</dbReference>
<feature type="transmembrane region" description="Helical" evidence="6">
    <location>
        <begin position="217"/>
        <end position="239"/>
    </location>
</feature>
<feature type="transmembrane region" description="Helical" evidence="6">
    <location>
        <begin position="185"/>
        <end position="205"/>
    </location>
</feature>
<feature type="transmembrane region" description="Helical" evidence="6">
    <location>
        <begin position="50"/>
        <end position="71"/>
    </location>
</feature>
<feature type="transmembrane region" description="Helical" evidence="6">
    <location>
        <begin position="124"/>
        <end position="142"/>
    </location>
</feature>
<comment type="subcellular location">
    <subcellularLocation>
        <location evidence="1">Membrane</location>
        <topology evidence="1">Multi-pass membrane protein</topology>
    </subcellularLocation>
</comment>
<feature type="transmembrane region" description="Helical" evidence="6">
    <location>
        <begin position="327"/>
        <end position="345"/>
    </location>
</feature>
<gene>
    <name evidence="8" type="ORF">B0A52_06122</name>
</gene>
<feature type="transmembrane region" description="Helical" evidence="6">
    <location>
        <begin position="287"/>
        <end position="307"/>
    </location>
</feature>
<dbReference type="GO" id="GO:0016020">
    <property type="term" value="C:membrane"/>
    <property type="evidence" value="ECO:0007669"/>
    <property type="project" value="UniProtKB-SubCell"/>
</dbReference>
<name>A0A438N5L7_EXOME</name>
<keyword evidence="5 6" id="KW-0472">Membrane</keyword>
<dbReference type="SUPFAM" id="SSF103473">
    <property type="entry name" value="MFS general substrate transporter"/>
    <property type="match status" value="1"/>
</dbReference>
<dbReference type="Proteomes" id="UP000288859">
    <property type="component" value="Unassembled WGS sequence"/>
</dbReference>
<dbReference type="GO" id="GO:0022857">
    <property type="term" value="F:transmembrane transporter activity"/>
    <property type="evidence" value="ECO:0007669"/>
    <property type="project" value="InterPro"/>
</dbReference>
<keyword evidence="2" id="KW-0813">Transport</keyword>
<protein>
    <recommendedName>
        <fullName evidence="7">Major facilitator superfamily (MFS) profile domain-containing protein</fullName>
    </recommendedName>
</protein>
<keyword evidence="4 6" id="KW-1133">Transmembrane helix</keyword>
<dbReference type="FunFam" id="1.20.1250.20:FF:000034">
    <property type="entry name" value="MFS general substrate transporter"/>
    <property type="match status" value="1"/>
</dbReference>
<dbReference type="InterPro" id="IPR011701">
    <property type="entry name" value="MFS"/>
</dbReference>